<dbReference type="EMBL" id="LR899009">
    <property type="protein sequence ID" value="CAD7079441.1"/>
    <property type="molecule type" value="Genomic_DNA"/>
</dbReference>
<dbReference type="InParanoid" id="A0A7R8YNN2"/>
<reference evidence="1 2" key="1">
    <citation type="submission" date="2020-11" db="EMBL/GenBank/DDBJ databases">
        <authorList>
            <person name="Wallbank WR R."/>
            <person name="Pardo Diaz C."/>
            <person name="Kozak K."/>
            <person name="Martin S."/>
            <person name="Jiggins C."/>
            <person name="Moest M."/>
            <person name="Warren A I."/>
            <person name="Generalovic N T."/>
            <person name="Byers J.R.P. K."/>
            <person name="Montejo-Kovacevich G."/>
            <person name="Yen C E."/>
        </authorList>
    </citation>
    <scope>NUCLEOTIDE SEQUENCE [LARGE SCALE GENOMIC DNA]</scope>
</reference>
<evidence type="ECO:0000313" key="2">
    <source>
        <dbReference type="Proteomes" id="UP000594454"/>
    </source>
</evidence>
<dbReference type="AlphaFoldDB" id="A0A7R8YNN2"/>
<dbReference type="Proteomes" id="UP000594454">
    <property type="component" value="Chromosome 1"/>
</dbReference>
<sequence>MCRLRNALLQRNCGDDGTEEDSREELCSGHSARSSWCNRLTSELTLHKPQQSAVIQESACVCNGWTVIPWSKFKVTSV</sequence>
<protein>
    <submittedName>
        <fullName evidence="1">Uncharacterized protein</fullName>
    </submittedName>
</protein>
<name>A0A7R8YNN2_HERIL</name>
<proteinExistence type="predicted"/>
<keyword evidence="2" id="KW-1185">Reference proteome</keyword>
<gene>
    <name evidence="1" type="ORF">HERILL_LOCUS2658</name>
</gene>
<evidence type="ECO:0000313" key="1">
    <source>
        <dbReference type="EMBL" id="CAD7079441.1"/>
    </source>
</evidence>
<accession>A0A7R8YNN2</accession>
<organism evidence="1 2">
    <name type="scientific">Hermetia illucens</name>
    <name type="common">Black soldier fly</name>
    <dbReference type="NCBI Taxonomy" id="343691"/>
    <lineage>
        <taxon>Eukaryota</taxon>
        <taxon>Metazoa</taxon>
        <taxon>Ecdysozoa</taxon>
        <taxon>Arthropoda</taxon>
        <taxon>Hexapoda</taxon>
        <taxon>Insecta</taxon>
        <taxon>Pterygota</taxon>
        <taxon>Neoptera</taxon>
        <taxon>Endopterygota</taxon>
        <taxon>Diptera</taxon>
        <taxon>Brachycera</taxon>
        <taxon>Stratiomyomorpha</taxon>
        <taxon>Stratiomyidae</taxon>
        <taxon>Hermetiinae</taxon>
        <taxon>Hermetia</taxon>
    </lineage>
</organism>